<feature type="region of interest" description="Disordered" evidence="1">
    <location>
        <begin position="1"/>
        <end position="20"/>
    </location>
</feature>
<proteinExistence type="predicted"/>
<dbReference type="Proteomes" id="UP000515811">
    <property type="component" value="Chromosome"/>
</dbReference>
<name>A0A7G9RPS7_9BURK</name>
<dbReference type="KEGG" id="drg:H9K76_01510"/>
<dbReference type="EMBL" id="CP060714">
    <property type="protein sequence ID" value="QNN57602.1"/>
    <property type="molecule type" value="Genomic_DNA"/>
</dbReference>
<sequence length="198" mass="21124">MPLEMVSGAGLPPAPHRGAQHGVRCGRRVGAAILASAAVLLLATGCGTFSKDESQPREILAGTVSVTTSNPDAFTPVPSPVRETKAARREWVEKLCEHMADRIAAALPEGERAEVNISDIRRAVAMPAGGSAQEIVPPRIALSFKRLSPKGKVMQSASRTLQDTSLQLKGRRYAGQPLGYEMAMVDDWVGKEFGAPRK</sequence>
<organism evidence="2 3">
    <name type="scientific">Diaphorobacter ruginosibacter</name>
    <dbReference type="NCBI Taxonomy" id="1715720"/>
    <lineage>
        <taxon>Bacteria</taxon>
        <taxon>Pseudomonadati</taxon>
        <taxon>Pseudomonadota</taxon>
        <taxon>Betaproteobacteria</taxon>
        <taxon>Burkholderiales</taxon>
        <taxon>Comamonadaceae</taxon>
        <taxon>Diaphorobacter</taxon>
    </lineage>
</organism>
<dbReference type="RefSeq" id="WP_187597850.1">
    <property type="nucleotide sequence ID" value="NZ_CP060714.1"/>
</dbReference>
<protein>
    <submittedName>
        <fullName evidence="2">DUF3016 domain-containing protein</fullName>
    </submittedName>
</protein>
<dbReference type="InterPro" id="IPR021557">
    <property type="entry name" value="DUF3016"/>
</dbReference>
<dbReference type="Pfam" id="PF11454">
    <property type="entry name" value="DUF3016"/>
    <property type="match status" value="1"/>
</dbReference>
<reference evidence="2 3" key="1">
    <citation type="submission" date="2020-08" db="EMBL/GenBank/DDBJ databases">
        <title>Genome sequence of Diaphorobacter ruginosibacter DSM 27467T.</title>
        <authorList>
            <person name="Hyun D.-W."/>
            <person name="Bae J.-W."/>
        </authorList>
    </citation>
    <scope>NUCLEOTIDE SEQUENCE [LARGE SCALE GENOMIC DNA]</scope>
    <source>
        <strain evidence="2 3">DSM 27467</strain>
    </source>
</reference>
<keyword evidence="3" id="KW-1185">Reference proteome</keyword>
<evidence type="ECO:0000256" key="1">
    <source>
        <dbReference type="SAM" id="MobiDB-lite"/>
    </source>
</evidence>
<evidence type="ECO:0000313" key="2">
    <source>
        <dbReference type="EMBL" id="QNN57602.1"/>
    </source>
</evidence>
<accession>A0A7G9RPS7</accession>
<evidence type="ECO:0000313" key="3">
    <source>
        <dbReference type="Proteomes" id="UP000515811"/>
    </source>
</evidence>
<gene>
    <name evidence="2" type="ORF">H9K76_01510</name>
</gene>
<dbReference type="AlphaFoldDB" id="A0A7G9RPS7"/>